<proteinExistence type="inferred from homology"/>
<dbReference type="GO" id="GO:0016780">
    <property type="term" value="F:phosphotransferase activity, for other substituted phosphate groups"/>
    <property type="evidence" value="ECO:0007669"/>
    <property type="project" value="InterPro"/>
</dbReference>
<feature type="transmembrane region" description="Helical" evidence="3">
    <location>
        <begin position="309"/>
        <end position="329"/>
    </location>
</feature>
<dbReference type="Gene3D" id="1.20.120.1760">
    <property type="match status" value="1"/>
</dbReference>
<organism evidence="4 5">
    <name type="scientific">Paludisphaera borealis</name>
    <dbReference type="NCBI Taxonomy" id="1387353"/>
    <lineage>
        <taxon>Bacteria</taxon>
        <taxon>Pseudomonadati</taxon>
        <taxon>Planctomycetota</taxon>
        <taxon>Planctomycetia</taxon>
        <taxon>Isosphaerales</taxon>
        <taxon>Isosphaeraceae</taxon>
        <taxon>Paludisphaera</taxon>
    </lineage>
</organism>
<dbReference type="AlphaFoldDB" id="A0A1U7CVG8"/>
<dbReference type="KEGG" id="pbor:BSF38_04481"/>
<evidence type="ECO:0008006" key="6">
    <source>
        <dbReference type="Google" id="ProtNLM"/>
    </source>
</evidence>
<accession>A0A1U7CVG8</accession>
<evidence type="ECO:0000256" key="2">
    <source>
        <dbReference type="RuleBase" id="RU003750"/>
    </source>
</evidence>
<dbReference type="RefSeq" id="WP_076349350.1">
    <property type="nucleotide sequence ID" value="NZ_CP019082.1"/>
</dbReference>
<name>A0A1U7CVG8_9BACT</name>
<dbReference type="GO" id="GO:0016020">
    <property type="term" value="C:membrane"/>
    <property type="evidence" value="ECO:0007669"/>
    <property type="project" value="InterPro"/>
</dbReference>
<dbReference type="OrthoDB" id="269185at2"/>
<dbReference type="STRING" id="1387353.BSF38_04481"/>
<dbReference type="InterPro" id="IPR048254">
    <property type="entry name" value="CDP_ALCOHOL_P_TRANSF_CS"/>
</dbReference>
<keyword evidence="5" id="KW-1185">Reference proteome</keyword>
<keyword evidence="3" id="KW-0472">Membrane</keyword>
<feature type="transmembrane region" description="Helical" evidence="3">
    <location>
        <begin position="238"/>
        <end position="260"/>
    </location>
</feature>
<dbReference type="PROSITE" id="PS00379">
    <property type="entry name" value="CDP_ALCOHOL_P_TRANSF"/>
    <property type="match status" value="1"/>
</dbReference>
<dbReference type="Pfam" id="PF01066">
    <property type="entry name" value="CDP-OH_P_transf"/>
    <property type="match status" value="1"/>
</dbReference>
<dbReference type="EMBL" id="CP019082">
    <property type="protein sequence ID" value="APW62925.1"/>
    <property type="molecule type" value="Genomic_DNA"/>
</dbReference>
<evidence type="ECO:0000256" key="1">
    <source>
        <dbReference type="ARBA" id="ARBA00022679"/>
    </source>
</evidence>
<keyword evidence="1 2" id="KW-0808">Transferase</keyword>
<comment type="similarity">
    <text evidence="2">Belongs to the CDP-alcohol phosphatidyltransferase class-I family.</text>
</comment>
<sequence length="346" mass="37151">MTSPALDLVIDARPRGPRGLLAAEVVLGRSLLARLIDQALDVAGPGRTVAVHAWGSECEALEALLIDAAPGRVALRSEPPSAEAAVLRTDRLYDSRRLRRAVRRGERPETAEIWRLDRPESLATAEQELTRRLTYQPLGRYWAFPIAERLAAALQHTRVRPNAVTLAAASLMLSGTAIVACGGLGWISRTATALAFASALVLDTADGRLARLQGTCSAFGQWLDQVLDELADLALHGAIAWAMFQSGAPAYWLVLGILYASGKYMFLVQSLTGAEMEKAAGEARPRVGSTSRIRGVVAAMGHADLRWHLWIVLALVGRLDLALAAYAVYFPLRALAGIARKGAAHA</sequence>
<reference evidence="5" key="1">
    <citation type="submission" date="2016-12" db="EMBL/GenBank/DDBJ databases">
        <title>Comparative genomics of four Isosphaeraceae planctomycetes: a common pool of plasmids and glycoside hydrolase genes.</title>
        <authorList>
            <person name="Ivanova A."/>
        </authorList>
    </citation>
    <scope>NUCLEOTIDE SEQUENCE [LARGE SCALE GENOMIC DNA]</scope>
    <source>
        <strain evidence="5">PX4</strain>
    </source>
</reference>
<dbReference type="InterPro" id="IPR043130">
    <property type="entry name" value="CDP-OH_PTrfase_TM_dom"/>
</dbReference>
<evidence type="ECO:0000256" key="3">
    <source>
        <dbReference type="SAM" id="Phobius"/>
    </source>
</evidence>
<evidence type="ECO:0000313" key="5">
    <source>
        <dbReference type="Proteomes" id="UP000186309"/>
    </source>
</evidence>
<protein>
    <recommendedName>
        <fullName evidence="6">Bifunctional IPC transferase and DIPP synthase</fullName>
    </recommendedName>
</protein>
<feature type="transmembrane region" description="Helical" evidence="3">
    <location>
        <begin position="163"/>
        <end position="187"/>
    </location>
</feature>
<keyword evidence="3" id="KW-1133">Transmembrane helix</keyword>
<dbReference type="InterPro" id="IPR000462">
    <property type="entry name" value="CDP-OH_P_trans"/>
</dbReference>
<dbReference type="GO" id="GO:0008654">
    <property type="term" value="P:phospholipid biosynthetic process"/>
    <property type="evidence" value="ECO:0007669"/>
    <property type="project" value="InterPro"/>
</dbReference>
<keyword evidence="3" id="KW-0812">Transmembrane</keyword>
<evidence type="ECO:0000313" key="4">
    <source>
        <dbReference type="EMBL" id="APW62925.1"/>
    </source>
</evidence>
<gene>
    <name evidence="4" type="ORF">BSF38_04481</name>
</gene>
<dbReference type="Proteomes" id="UP000186309">
    <property type="component" value="Chromosome"/>
</dbReference>